<dbReference type="RefSeq" id="WP_378302832.1">
    <property type="nucleotide sequence ID" value="NZ_JBHUKS010000006.1"/>
</dbReference>
<feature type="active site" description="Proton acceptor; for dehydratase activity" evidence="9">
    <location>
        <position position="3614"/>
    </location>
</feature>
<keyword evidence="3" id="KW-0596">Phosphopantetheine</keyword>
<dbReference type="CDD" id="cd00833">
    <property type="entry name" value="PKS"/>
    <property type="match status" value="4"/>
</dbReference>
<dbReference type="Pfam" id="PF21089">
    <property type="entry name" value="PKS_DH_N"/>
    <property type="match status" value="2"/>
</dbReference>
<keyword evidence="10" id="KW-0175">Coiled coil</keyword>
<dbReference type="CDD" id="cd08956">
    <property type="entry name" value="KR_3_FAS_SDR_x"/>
    <property type="match status" value="2"/>
</dbReference>
<dbReference type="PROSITE" id="PS00606">
    <property type="entry name" value="KS3_1"/>
    <property type="match status" value="4"/>
</dbReference>
<dbReference type="Pfam" id="PF00550">
    <property type="entry name" value="PP-binding"/>
    <property type="match status" value="4"/>
</dbReference>
<dbReference type="InterPro" id="IPR001227">
    <property type="entry name" value="Ac_transferase_dom_sf"/>
</dbReference>
<comment type="caution">
    <text evidence="15">The sequence shown here is derived from an EMBL/GenBank/DDBJ whole genome shotgun (WGS) entry which is preliminary data.</text>
</comment>
<dbReference type="Gene3D" id="3.40.366.10">
    <property type="entry name" value="Malonyl-Coenzyme A Acyl Carrier Protein, domain 2"/>
    <property type="match status" value="4"/>
</dbReference>
<dbReference type="InterPro" id="IPR050091">
    <property type="entry name" value="PKS_NRPS_Biosynth_Enz"/>
</dbReference>
<feature type="domain" description="Carrier" evidence="12">
    <location>
        <begin position="4266"/>
        <end position="4341"/>
    </location>
</feature>
<dbReference type="InterPro" id="IPR006162">
    <property type="entry name" value="Ppantetheine_attach_site"/>
</dbReference>
<evidence type="ECO:0000313" key="16">
    <source>
        <dbReference type="Proteomes" id="UP001597483"/>
    </source>
</evidence>
<dbReference type="PANTHER" id="PTHR43775:SF51">
    <property type="entry name" value="INACTIVE PHENOLPHTHIOCEROL SYNTHESIS POLYKETIDE SYNTHASE TYPE I PKS1-RELATED"/>
    <property type="match status" value="1"/>
</dbReference>
<evidence type="ECO:0000256" key="1">
    <source>
        <dbReference type="ARBA" id="ARBA00001957"/>
    </source>
</evidence>
<dbReference type="CDD" id="cd08952">
    <property type="entry name" value="KR_1_SDR_x"/>
    <property type="match status" value="1"/>
</dbReference>
<feature type="domain" description="Ketosynthase family 3 (KS3)" evidence="13">
    <location>
        <begin position="35"/>
        <end position="460"/>
    </location>
</feature>
<dbReference type="InterPro" id="IPR020806">
    <property type="entry name" value="PKS_PP-bd"/>
</dbReference>
<dbReference type="InterPro" id="IPR014043">
    <property type="entry name" value="Acyl_transferase_dom"/>
</dbReference>
<dbReference type="Proteomes" id="UP001597483">
    <property type="component" value="Unassembled WGS sequence"/>
</dbReference>
<dbReference type="PROSITE" id="PS52004">
    <property type="entry name" value="KS3_2"/>
    <property type="match status" value="4"/>
</dbReference>
<dbReference type="NCBIfam" id="NF045894">
    <property type="entry name" value="PKS_plus_SDR"/>
    <property type="match status" value="1"/>
</dbReference>
<feature type="active site" description="Proton donor; for dehydratase activity" evidence="9">
    <location>
        <position position="2105"/>
    </location>
</feature>
<dbReference type="InterPro" id="IPR057326">
    <property type="entry name" value="KR_dom"/>
</dbReference>
<dbReference type="Gene3D" id="6.10.140.1830">
    <property type="match status" value="1"/>
</dbReference>
<dbReference type="Pfam" id="PF08990">
    <property type="entry name" value="Docking"/>
    <property type="match status" value="1"/>
</dbReference>
<feature type="domain" description="Carrier" evidence="12">
    <location>
        <begin position="932"/>
        <end position="1007"/>
    </location>
</feature>
<evidence type="ECO:0000259" key="12">
    <source>
        <dbReference type="PROSITE" id="PS50075"/>
    </source>
</evidence>
<feature type="region of interest" description="Disordered" evidence="11">
    <location>
        <begin position="2012"/>
        <end position="2041"/>
    </location>
</feature>
<dbReference type="InterPro" id="IPR049900">
    <property type="entry name" value="PKS_mFAS_DH"/>
</dbReference>
<dbReference type="InterPro" id="IPR049551">
    <property type="entry name" value="PKS_DH_C"/>
</dbReference>
<dbReference type="InterPro" id="IPR032821">
    <property type="entry name" value="PKS_assoc"/>
</dbReference>
<dbReference type="SUPFAM" id="SSF53901">
    <property type="entry name" value="Thiolase-like"/>
    <property type="match status" value="4"/>
</dbReference>
<protein>
    <submittedName>
        <fullName evidence="15">Type I polyketide synthase</fullName>
    </submittedName>
</protein>
<dbReference type="Pfam" id="PF16197">
    <property type="entry name" value="KAsynt_C_assoc"/>
    <property type="match status" value="4"/>
</dbReference>
<dbReference type="SMART" id="SM00825">
    <property type="entry name" value="PKS_KS"/>
    <property type="match status" value="4"/>
</dbReference>
<evidence type="ECO:0000313" key="15">
    <source>
        <dbReference type="EMBL" id="MFD2467790.1"/>
    </source>
</evidence>
<keyword evidence="16" id="KW-1185">Reference proteome</keyword>
<accession>A0ABW5H3J5</accession>
<dbReference type="Gene3D" id="3.40.50.720">
    <property type="entry name" value="NAD(P)-binding Rossmann-like Domain"/>
    <property type="match status" value="3"/>
</dbReference>
<dbReference type="Pfam" id="PF00109">
    <property type="entry name" value="ketoacyl-synt"/>
    <property type="match status" value="4"/>
</dbReference>
<dbReference type="PROSITE" id="PS50075">
    <property type="entry name" value="CARRIER"/>
    <property type="match status" value="4"/>
</dbReference>
<dbReference type="InterPro" id="IPR016035">
    <property type="entry name" value="Acyl_Trfase/lysoPLipase"/>
</dbReference>
<dbReference type="Gene3D" id="3.40.47.10">
    <property type="match status" value="4"/>
</dbReference>
<dbReference type="InterPro" id="IPR014030">
    <property type="entry name" value="Ketoacyl_synth_N"/>
</dbReference>
<name>A0ABW5H3J5_9PSEU</name>
<dbReference type="InterPro" id="IPR013968">
    <property type="entry name" value="PKS_KR"/>
</dbReference>
<dbReference type="SMART" id="SM00826">
    <property type="entry name" value="PKS_DH"/>
    <property type="match status" value="2"/>
</dbReference>
<proteinExistence type="predicted"/>
<feature type="domain" description="PKS/mFAS DH" evidence="14">
    <location>
        <begin position="3582"/>
        <end position="3852"/>
    </location>
</feature>
<dbReference type="InterPro" id="IPR016036">
    <property type="entry name" value="Malonyl_transacylase_ACP-bd"/>
</dbReference>
<keyword evidence="8" id="KW-0012">Acyltransferase</keyword>
<comment type="pathway">
    <text evidence="2">Antibiotic biosynthesis.</text>
</comment>
<feature type="domain" description="PKS/mFAS DH" evidence="14">
    <location>
        <begin position="1910"/>
        <end position="2180"/>
    </location>
</feature>
<evidence type="ECO:0000256" key="7">
    <source>
        <dbReference type="ARBA" id="ARBA00023268"/>
    </source>
</evidence>
<feature type="domain" description="Ketosynthase family 3 (KS3)" evidence="13">
    <location>
        <begin position="2710"/>
        <end position="3136"/>
    </location>
</feature>
<dbReference type="Pfam" id="PF22953">
    <property type="entry name" value="SpnB_Rossmann"/>
    <property type="match status" value="1"/>
</dbReference>
<feature type="region of interest" description="N-terminal hotdog fold" evidence="9">
    <location>
        <begin position="1910"/>
        <end position="2033"/>
    </location>
</feature>
<dbReference type="SUPFAM" id="SSF51735">
    <property type="entry name" value="NAD(P)-binding Rossmann-fold domains"/>
    <property type="match status" value="6"/>
</dbReference>
<evidence type="ECO:0000256" key="4">
    <source>
        <dbReference type="ARBA" id="ARBA00022553"/>
    </source>
</evidence>
<evidence type="ECO:0000256" key="11">
    <source>
        <dbReference type="SAM" id="MobiDB-lite"/>
    </source>
</evidence>
<dbReference type="SUPFAM" id="SSF47336">
    <property type="entry name" value="ACP-like"/>
    <property type="match status" value="4"/>
</dbReference>
<dbReference type="PANTHER" id="PTHR43775">
    <property type="entry name" value="FATTY ACID SYNTHASE"/>
    <property type="match status" value="1"/>
</dbReference>
<feature type="active site" description="Proton donor; for dehydratase activity" evidence="9">
    <location>
        <position position="3774"/>
    </location>
</feature>
<dbReference type="EMBL" id="JBHUKS010000006">
    <property type="protein sequence ID" value="MFD2467790.1"/>
    <property type="molecule type" value="Genomic_DNA"/>
</dbReference>
<gene>
    <name evidence="15" type="ORF">ACFSVL_10320</name>
</gene>
<dbReference type="SUPFAM" id="SSF55048">
    <property type="entry name" value="Probable ACP-binding domain of malonyl-CoA ACP transacylase"/>
    <property type="match status" value="4"/>
</dbReference>
<dbReference type="InterPro" id="IPR018201">
    <property type="entry name" value="Ketoacyl_synth_AS"/>
</dbReference>
<evidence type="ECO:0000256" key="8">
    <source>
        <dbReference type="ARBA" id="ARBA00023315"/>
    </source>
</evidence>
<evidence type="ECO:0000256" key="10">
    <source>
        <dbReference type="SAM" id="Coils"/>
    </source>
</evidence>
<keyword evidence="7" id="KW-0511">Multifunctional enzyme</keyword>
<feature type="region of interest" description="N-terminal hotdog fold" evidence="9">
    <location>
        <begin position="3582"/>
        <end position="3702"/>
    </location>
</feature>
<dbReference type="Pfam" id="PF18369">
    <property type="entry name" value="PKS_DE"/>
    <property type="match status" value="1"/>
</dbReference>
<keyword evidence="5" id="KW-0808">Transferase</keyword>
<dbReference type="Pfam" id="PF08659">
    <property type="entry name" value="KR"/>
    <property type="match status" value="3"/>
</dbReference>
<dbReference type="Gene3D" id="3.30.70.3290">
    <property type="match status" value="4"/>
</dbReference>
<dbReference type="InterPro" id="IPR036291">
    <property type="entry name" value="NAD(P)-bd_dom_sf"/>
</dbReference>
<dbReference type="InterPro" id="IPR036736">
    <property type="entry name" value="ACP-like_sf"/>
</dbReference>
<dbReference type="SUPFAM" id="SSF52151">
    <property type="entry name" value="FabD/lysophospholipase-like"/>
    <property type="match status" value="4"/>
</dbReference>
<dbReference type="SMART" id="SM00823">
    <property type="entry name" value="PKS_PP"/>
    <property type="match status" value="4"/>
</dbReference>
<evidence type="ECO:0000256" key="5">
    <source>
        <dbReference type="ARBA" id="ARBA00022679"/>
    </source>
</evidence>
<feature type="active site" description="Proton acceptor; for dehydratase activity" evidence="9">
    <location>
        <position position="1942"/>
    </location>
</feature>
<dbReference type="InterPro" id="IPR042104">
    <property type="entry name" value="PKS_dehydratase_sf"/>
</dbReference>
<dbReference type="PROSITE" id="PS00012">
    <property type="entry name" value="PHOSPHOPANTETHEINE"/>
    <property type="match status" value="4"/>
</dbReference>
<dbReference type="PROSITE" id="PS52019">
    <property type="entry name" value="PKS_MFAS_DH"/>
    <property type="match status" value="2"/>
</dbReference>
<evidence type="ECO:0000259" key="14">
    <source>
        <dbReference type="PROSITE" id="PS52019"/>
    </source>
</evidence>
<dbReference type="SMART" id="SM01294">
    <property type="entry name" value="PKS_PP_betabranch"/>
    <property type="match status" value="4"/>
</dbReference>
<dbReference type="InterPro" id="IPR055123">
    <property type="entry name" value="SpnB-like_Rossmann"/>
</dbReference>
<evidence type="ECO:0000256" key="6">
    <source>
        <dbReference type="ARBA" id="ARBA00023194"/>
    </source>
</evidence>
<dbReference type="Gene3D" id="1.10.1200.10">
    <property type="entry name" value="ACP-like"/>
    <property type="match status" value="4"/>
</dbReference>
<evidence type="ECO:0000256" key="2">
    <source>
        <dbReference type="ARBA" id="ARBA00004792"/>
    </source>
</evidence>
<keyword evidence="4" id="KW-0597">Phosphoprotein</keyword>
<feature type="domain" description="Carrier" evidence="12">
    <location>
        <begin position="2617"/>
        <end position="2692"/>
    </location>
</feature>
<feature type="coiled-coil region" evidence="10">
    <location>
        <begin position="6"/>
        <end position="33"/>
    </location>
</feature>
<evidence type="ECO:0000259" key="13">
    <source>
        <dbReference type="PROSITE" id="PS52004"/>
    </source>
</evidence>
<sequence length="5921" mass="622657">MTTPSMNELVDALRTALKENERIRQRLGETEARNREPIAIVGMACRFPGDADSPEALWQLVADGTDAVTGFPENRGWNLGELYDPDPAKTGRTYSRGGGFLRSPDRFDHEFFGIPPREATVMDPHQRLLLETSWEALERAGISADAVRGSKTGVYVGVSYQDYISQRTVPSSYEGYVLTGNIASVVSGRLSYTLGLQGPAVTVDTACSSSLVALHLAAQALRSGECSLALAGGATIMSGPASLIEFARQRGIAPDGRCKAFGDEADGMGWGEGAGVLVVERLSDAQRNGHQVLALMTGSALNQDGASNGLTAPNGTAQREVIRAALANAGVSSTDIDAVEAHGTGTRLGDPIEARALLAAYGRERTAETPLWIGSLKSNIGHPQAAAGVGGVIKMVMAMLHGELPRTLHAQRPTSHVDWSAGTVRLLADSRPWPDRGQPRRAAVSSFGISGTNAHVILEQAPETPVAAEPMRRAGTGPWPFVVTGRGTAGLRGQGEKLRSFVEQHPELELADLGRSLVTSRAMLADRAVVVAEGREALLAGLSALADGTDSAAVHVGRAAEGRLAIVFTGQGAQRAAMGRELAERYPVFDAALDEVCGVVDGLLGRSLRELMADGGPALDRTEFAQPALFAFEVALFRLVRSWGIRPDFVAGHSIGEISAAHVSGVLSLADAARLVVARGRLMQALPAGGVMVAVNAAPDVVAPLVADGVSVAAVNSPSSVVLSGEEGPVAEVVAQLTAAGHRTRRLATSHAFHSHLMDPMLEDFRAVVAGLSFGTPEIPVVSTVDVAAALGEPEYWVRQAREQVRFADSVAALHERGVTQFLELGPDAVLSAMIRECLPGDRRVTAVAASRRDRPEAVALLAATSRIFAGGGAVSWAELFPEEGQRVDLPTYAFQPHRHWLPRDGSVAPAPPAPEPETTAADVLAVVDQRRVMSDLVRTSIALVLGHDSPAAVDAERTFQDLGFSSLAAVELRDRLNSALDLQLPGTLAFDYPTPAALTAYLTGLVTGTAEEESGSTAAAASAADPIVVVGMACRYPGGVSSPHQLWDLVDRGRDAVSGLPTDRGWDLDTLLHPDSTRQGATHVRGGGFLDDVAQFDAGFFGISPREAASMDPQQRLLLELTWEALERAGIDPKSLRGSQTGVFAGTSDQDYADLLRGSAELADGYLLTGTSAAVLAGRVSYQFGLEGPALTVDTACSSSLVAMHLAAQALRSGECELALAGGATVMATPVDLQEFDKQGLSADGRCKAFGAGADGTGFAEGAGLLVLERLSAARQHGHPVLAVLRGSAINQDGASNGLTAPNGLAQQRVVRRALANAGLRPGDVDAVDGHGTGTVLGDPIEIKALQQVYGRDREESPPLWLGSLKSNIGHTQAGAGVGSVIKMILAIRHGLLPRTLHADRPSEHVDWESGQVRLLGDAQPWPETGRPRRAAVSSFGASGTNAHVIVEQAPESADAPTDRSDSPRVLALPLSGRGEAALRGQAERLREHLLALGETGPAELADVAFSLASARSSLEHRAVVLGTDATELLSGLDGLAAGTTPVAGPVSSGTDPVFVFPGQGGQYAGMALQLWDSSPVFAAAMAECEAALAPYADWDGRTLRDLLASELDAAEEVQSTLFAVMVSLARLWISRGVVPAAVIAHSVGEVAAAHIAGILTLDDAARVLTARARVSGRMSGYATLWVGLPAEQVERQTDVHVTAINGPRSVVLTGPADRVAALRAEYEAAGVRARPIPMDYPTHSPHMAVVEDELLALLNDIRPATASVPYYSTTLARRVEGTELDGRYWLTNLVQPVRFHDTAAVLLADEYRVLLEVAPHSLLGPSIQETAEERGVDVTVLATLRRGENDSDRFLRSVAAAWQAGLTVDWSDAFAGARRVDLPTYAFQRQRYWPTASAPGNLAASGLEQADHPLLGAKTALAGDAGFLFTSRITRHAHPWLADHALFDQPLLPGTAFLELAIRAADEAGLDQLEELTLEAPLILPSQHDVVIQVLVGPLDGDGRRTIEIYSRPAEPGSSWTRHAQASAVPSDEPEPEPTGLTWPPTGATELDVAGSYERLAALGYHYGPAFTGLRRAWRKGEQVFAEAELPEGLDAARFGLHPALLDTGQHSLAVDQLDSGVRAPFLWSGVRLFASGATALRLVFSTAGPSSWSVDGFDTTGRPVLRVDSLVAREVSAEQLRDAGTAPGDALFELDWVDCGPAETGSSAEGRISWVTPSGLAALGAPLPEVVALRVPDGQPTVESVHTAVNSTLGVLQDWFADARWEQSRLVVVTSGGLVGAAVGGLVRSAQSENPDRVVLVEQASADSDSLVLAAIESDEPEVSVRDGRLWSPRLTKAEPQRDEPLSVWGNGTVLLTGASGVLAGLVAEHLVTECGVRQLLLVSRRGPSAPGASELVERLSAAGASVRMAACDLAVRDEVMDLVGSVQLSAVVHCAGVLDDATVGSLTPDRVDAVLRPKVDGAWHLHEATQDAELSAFVLFSSAAAAFGAAGQANYAAANAFSDELAEHRRRLGLPAVSIAWGWWAEASGMGSHLGTQDRARMARTGIRPLDNDFGLALFDAAVRRQGRIVAAPFDFAGLSEVPGLLRGLVRRPVRRVVEAGRAVAGLAALEPAERDQAVAELVHTQVAAVLGHSPGTAIDDRQPFTALGFDSLTAVELRNQLNAATGLRLPATLIFDYPSPDALIEFVRNEIGGGAATPAVRLTAVQAAEDPIAIVGMACRFPGGISSPDDLWDVVAEGRDVIGAFPTNRGWNLDGLYHPDPEHYGTTYTREGGFLHDADQFDPGFFGISPREAITIDPQQRLLLETAWESLENAGIDPTSLRGGPTGVFVGLMYHDYNSRLHTKPEEFEGYLGNGSAGSIASGRVAYEFGFEGPAVTVDTACSSSLVSMHLAAQALRTGECSLALAGGVAVMASPELYVEYSRLRANSPDGRCRAYGADADGTGWSEGAGLVVLERLSDARRNGHQVLALVAGSALNQDGASNGLTAPNGPSQQRVIRQALANAGLSASDVDVVEGHGTGTRLGDPIEAQALLAAYGGEHTQDDPLWLGSVKSNLGHTQAAAGIAGTIKMVLAMRHGILPKTLHAETPSPQVDWSSGAVALLGRAREWPDRGRPRRAGVSSFGVSGTNAHLILEQPPAEPAAPASEHAELETWPLVLSARGPEALRGQADRLAAHLRDRPDVALADVAHSLVAERAAHDHRVVLLARDREQAWERLAALGDGGVARRGSLAMVFTGQGSQHPGMGSQLYQQFPVFTAAFDEACEQLAPAVREAVLGDGGNRLDSTEIAQPALFAVEVALFRLYESWGVRPDFLTGHSVGEIAAAHVAGVLSLPDAGRLVSERGRLMARLAPGGVMVSVTASEQVVAPLVAEYADAVSIAAVNTPGSVVLSGHEAAVAEIVRRLTENGHRTKQLAVSHAFHSPLMDPMLDEFRAVVRDLAFQPPRIPLAGEVTDPEYWVRHVRDTVRFADRVSELHGDGVTRFLEIGPDAPLTGAIRECLDEPDVVAVPSLRRDRDETETALTGLGTLFTAGVQVDWLAVFDGTGAGHTSLPTYAFQHQRYWLDAPEPPADLAAVGLDPLDHPLLVAGVEMAGGEAVLLTGRLVPRTQPWLREHVLFKQALLPGTAFVDLALRAAEQVGCSLLDELTIEAPLLISEAVALQIVVEAPDEDGRRKITISARPDDDLPWTQHATGTVSAESTPDPDALTEWPPPGAEAVDVDGAYDLFAEAGHDYGPTFQGLVACWRRDAELYAEVALPPEGTDVERFGVHPALLDAGLHGGVLRALTSDTPQGLVPFSWAGVRLFASGATALRIRVRPVSTDTVALDAFDVTGAPVFSVAALSSRSVSADQLRASRDDALFEINWVECGRSEDLVLDGPPIVAMSVPGEATGPADVHTAVNDVLHSVQTWLTDPASESSRLAVVTTDSLIGATVRGLLRSAQSENPDRIVLIEADTITTAALQAAVESGEPEVSVRDGALYAPRLARVGTTDTAHATSWAAGTVLITGASGVLAGHVARYLVTEHDARHLLLASRQGPESPRTAQLAAELTELGATVRVVACDVADREQVAAMVRSAAPSLAAVVHCAGVLDDGVFGALTSDRVDAVLAPKVDGAWHLHEATRELDLSAFVLFSSSAAPFGAPGQANYAAANAFLDALAVERNRDGLPAVSISWGWWGEDGGMTENLSETDVARMGRGGMLPMPTAQGLEALAAAADLARPNVMAARLDLAAVRSAGTVPALLRGLVRRPVRRAARASSGGLELTGSSVAELVREQIAAVLGYPSGASVDMTRAFYEVGFDSLTAIELRNRLTAATGLRLPATLVFDYPTPEALAEFVRSTLVGDETETAPAAHVAAKADDPIAIVGMACRYPGGVNSPDELWRLVAEGRDAITGFPADRGWDLAGLYDPDPEHAGTTYAQGGGFLDRLAEFDSGFFGISPREAIAIDPQQRLLLETAWESFENAGIVPSVLRGGPVGVFVGANGSDYPAVLAKDSRDFGGRVLTGNAASVISGRLSYEFGFEGPSVSVDTACSSSLVAMHLAAQALRSGECSLALTGGVATMATPGMFVEMARQRGLSPDGRCRAFGAGADGTGWAEGVGLLVLERLSDARRNGHRVLAVLAGSAVNQDGASNGLTAPSGPSQQRVIRGALANAGLSAHEVDAVEGHGTGTRLGDPIEAQALLATYGRDREAPLWLGSIKSNIGHSQAAAGAAGAIKMIMAMRHGVLPRTLHAETPSPEVDWSSGGVALLDQSREWPEAGHPRRAGVSAFSLSGTNAHVILEQAPDDVPADEDSATRPVHPVVLSARGPEALRAQAARLHDHLTERPELTVADVARSLVTDRAMHEHRAVILADGRDQLRDRLAAFTDDTPAPGTNGGLAVVFTGQGAQQAGMGRELHAHFPVFAAAFDEVCAALDPSLRDIVFAEDDARLNATEFAQPALFAIEVALFRLFESWGIRPDFVTGHSVGEITAAHVSGVLSLADACVLVTTRARLMQALPPGGTMLSVNAGEDVVAPLLVEGAVSIAAVNTPQSVVISGTELAVAEVGQHLADAGYRTKRLAVSHAFHSPLMDPMLAEFRAVLEDLDFRPPRIPMTGGEVATPEYWVRHVRDAVRFADLVAELRDGGATRFLELGPDAILTGLVRECAPGVVAAPSLRRGRPETESVLAGLSTLFTAGVEVDWSALFPKAGTGRTPLPTYAFQHQRYWPDTPAAAATGADTVDSRFWGLVEQGDLDGLSAELSTEERDGLGAVLPALTRWRLGQREKTTVDSWRYRLSWRPVPTRADGTLTGTWLLAVPAGHRDDWAASIEAAMTAAGAEVRVLAIGEHELDRATLADRLGDPPLAGVVSLLAAEQSRVPGHPGVPVGLAATVSLVQALEDREIDAPLWCLTQGAVHAVPGDRLDHPGQALLWGLGRTLALERPGRWGGLADLPGTPDDASAAALIRLLGDGGTGEQAALRDGVVLGGRLVRADPDELPRRNWRPSGSVLVTGGLTGLGARTARWLAEQGAPHLVLTSRRGREAPGAAELEADLTALGSAVTIAACDVADREDVRALLADLPDDLPLTAVFHSAGVANDGVLTELTLDRLDHVLRSKVDGAGNLHELTQDLDLSAFVLFSSAAGLIGSPGQSHYAAGNAFLDALAHHRRARGLPATTIGWGLLAGGGMADDTGATDRASRRGLHAMDPGQSLAGLRRALDHDETYLAMTHVDWTRFVKATAGTVKCAVISDLPEYQAAFSAADRLAEPDGGGSGAWARLGALGGDERDAALLELVGEQVAEALGHSSTEALSPTKPFAELGFDSLAAVELRNRLVAATGLAMPATLTYDHPTLLALRDYLRAAMFGADADPAESALAELDRLEEMLSAVTDEAAKDEVLRRVQKMAAAFAGHSEQSQLIADADDNELFDFINRELGGPGQHR</sequence>
<dbReference type="Pfam" id="PF14765">
    <property type="entry name" value="PS-DH"/>
    <property type="match status" value="2"/>
</dbReference>
<dbReference type="SMART" id="SM00827">
    <property type="entry name" value="PKS_AT"/>
    <property type="match status" value="4"/>
</dbReference>
<dbReference type="InterPro" id="IPR015083">
    <property type="entry name" value="NorB/c/GfsB-D-like_docking"/>
</dbReference>
<dbReference type="InterPro" id="IPR020841">
    <property type="entry name" value="PKS_Beta-ketoAc_synthase_dom"/>
</dbReference>
<dbReference type="Gene3D" id="3.10.129.110">
    <property type="entry name" value="Polyketide synthase dehydratase"/>
    <property type="match status" value="2"/>
</dbReference>
<feature type="domain" description="Carrier" evidence="12">
    <location>
        <begin position="5768"/>
        <end position="5843"/>
    </location>
</feature>
<dbReference type="SMART" id="SM00822">
    <property type="entry name" value="PKS_KR"/>
    <property type="match status" value="3"/>
</dbReference>
<keyword evidence="6" id="KW-0045">Antibiotic biosynthesis</keyword>
<evidence type="ECO:0000256" key="3">
    <source>
        <dbReference type="ARBA" id="ARBA00022450"/>
    </source>
</evidence>
<feature type="domain" description="Ketosynthase family 3 (KS3)" evidence="13">
    <location>
        <begin position="1025"/>
        <end position="1450"/>
    </location>
</feature>
<dbReference type="Pfam" id="PF00698">
    <property type="entry name" value="Acyl_transf_1"/>
    <property type="match status" value="4"/>
</dbReference>
<feature type="region of interest" description="C-terminal hotdog fold" evidence="9">
    <location>
        <begin position="2046"/>
        <end position="2180"/>
    </location>
</feature>
<dbReference type="InterPro" id="IPR016039">
    <property type="entry name" value="Thiolase-like"/>
</dbReference>
<dbReference type="InterPro" id="IPR014031">
    <property type="entry name" value="Ketoacyl_synth_C"/>
</dbReference>
<feature type="region of interest" description="Disordered" evidence="11">
    <location>
        <begin position="3679"/>
        <end position="3708"/>
    </location>
</feature>
<dbReference type="Pfam" id="PF02801">
    <property type="entry name" value="Ketoacyl-synt_C"/>
    <property type="match status" value="4"/>
</dbReference>
<feature type="region of interest" description="C-terminal hotdog fold" evidence="9">
    <location>
        <begin position="3714"/>
        <end position="3852"/>
    </location>
</feature>
<feature type="domain" description="Ketosynthase family 3 (KS3)" evidence="13">
    <location>
        <begin position="4359"/>
        <end position="4783"/>
    </location>
</feature>
<evidence type="ECO:0000256" key="9">
    <source>
        <dbReference type="PROSITE-ProRule" id="PRU01363"/>
    </source>
</evidence>
<reference evidence="16" key="1">
    <citation type="journal article" date="2019" name="Int. J. Syst. Evol. Microbiol.">
        <title>The Global Catalogue of Microorganisms (GCM) 10K type strain sequencing project: providing services to taxonomists for standard genome sequencing and annotation.</title>
        <authorList>
            <consortium name="The Broad Institute Genomics Platform"/>
            <consortium name="The Broad Institute Genome Sequencing Center for Infectious Disease"/>
            <person name="Wu L."/>
            <person name="Ma J."/>
        </authorList>
    </citation>
    <scope>NUCLEOTIDE SEQUENCE [LARGE SCALE GENOMIC DNA]</scope>
    <source>
        <strain evidence="16">CGMCC 4.7641</strain>
    </source>
</reference>
<dbReference type="InterPro" id="IPR009081">
    <property type="entry name" value="PP-bd_ACP"/>
</dbReference>
<comment type="cofactor">
    <cofactor evidence="1">
        <name>pantetheine 4'-phosphate</name>
        <dbReference type="ChEBI" id="CHEBI:47942"/>
    </cofactor>
</comment>
<dbReference type="InterPro" id="IPR049552">
    <property type="entry name" value="PKS_DH_N"/>
</dbReference>
<dbReference type="InterPro" id="IPR041618">
    <property type="entry name" value="PKS_DE"/>
</dbReference>
<organism evidence="15 16">
    <name type="scientific">Amycolatopsis silviterrae</name>
    <dbReference type="NCBI Taxonomy" id="1656914"/>
    <lineage>
        <taxon>Bacteria</taxon>
        <taxon>Bacillati</taxon>
        <taxon>Actinomycetota</taxon>
        <taxon>Actinomycetes</taxon>
        <taxon>Pseudonocardiales</taxon>
        <taxon>Pseudonocardiaceae</taxon>
        <taxon>Amycolatopsis</taxon>
    </lineage>
</organism>
<feature type="compositionally biased region" description="Polar residues" evidence="11">
    <location>
        <begin position="3689"/>
        <end position="3699"/>
    </location>
</feature>
<dbReference type="InterPro" id="IPR020807">
    <property type="entry name" value="PKS_DH"/>
</dbReference>